<dbReference type="PANTHER" id="PTHR46229">
    <property type="entry name" value="BOLA TRANSCRIPTION REGULATOR"/>
    <property type="match status" value="1"/>
</dbReference>
<gene>
    <name evidence="3" type="ORF">Acaty_c0386</name>
</gene>
<dbReference type="GO" id="GO:0006351">
    <property type="term" value="P:DNA-templated transcription"/>
    <property type="evidence" value="ECO:0007669"/>
    <property type="project" value="TreeGrafter"/>
</dbReference>
<dbReference type="InterPro" id="IPR050961">
    <property type="entry name" value="BolA/IbaG_stress_morph_reg"/>
</dbReference>
<dbReference type="SUPFAM" id="SSF82657">
    <property type="entry name" value="BolA-like"/>
    <property type="match status" value="1"/>
</dbReference>
<dbReference type="GO" id="GO:0051301">
    <property type="term" value="P:cell division"/>
    <property type="evidence" value="ECO:0007669"/>
    <property type="project" value="UniProtKB-KW"/>
</dbReference>
<dbReference type="Proteomes" id="UP000005522">
    <property type="component" value="Chromosome"/>
</dbReference>
<dbReference type="Gene3D" id="3.30.300.90">
    <property type="entry name" value="BolA-like"/>
    <property type="match status" value="1"/>
</dbReference>
<sequence length="79" mass="8732">MNADTIRELIQSGLPGADVRVLGDDGAHFEAVVIAPQFTGRSLVQRHQQVYACLGERMRAEIHALQLRTLSPEEVHKPS</sequence>
<dbReference type="EMBL" id="CP005986">
    <property type="protein sequence ID" value="AIA54276.1"/>
    <property type="molecule type" value="Genomic_DNA"/>
</dbReference>
<comment type="similarity">
    <text evidence="1 2">Belongs to the BolA/IbaG family.</text>
</comment>
<dbReference type="InterPro" id="IPR002634">
    <property type="entry name" value="BolA"/>
</dbReference>
<dbReference type="Pfam" id="PF01722">
    <property type="entry name" value="BolA"/>
    <property type="match status" value="1"/>
</dbReference>
<keyword evidence="3" id="KW-0132">Cell division</keyword>
<dbReference type="AlphaFoldDB" id="A0A059ZWE5"/>
<accession>A0A059ZWE5</accession>
<name>A0A059ZWE5_ACICK</name>
<protein>
    <submittedName>
        <fullName evidence="3">Cell division protein BolA</fullName>
    </submittedName>
</protein>
<proteinExistence type="inferred from homology"/>
<evidence type="ECO:0000313" key="3">
    <source>
        <dbReference type="EMBL" id="AIA54276.1"/>
    </source>
</evidence>
<organism evidence="3 4">
    <name type="scientific">Acidithiobacillus caldus (strain ATCC 51756 / DSM 8584 / KU)</name>
    <dbReference type="NCBI Taxonomy" id="637389"/>
    <lineage>
        <taxon>Bacteria</taxon>
        <taxon>Pseudomonadati</taxon>
        <taxon>Pseudomonadota</taxon>
        <taxon>Acidithiobacillia</taxon>
        <taxon>Acidithiobacillales</taxon>
        <taxon>Acidithiobacillaceae</taxon>
        <taxon>Acidithiobacillus</taxon>
    </lineage>
</organism>
<dbReference type="PIRSF" id="PIRSF003113">
    <property type="entry name" value="BolA"/>
    <property type="match status" value="1"/>
</dbReference>
<evidence type="ECO:0000256" key="2">
    <source>
        <dbReference type="RuleBase" id="RU003860"/>
    </source>
</evidence>
<evidence type="ECO:0000256" key="1">
    <source>
        <dbReference type="ARBA" id="ARBA00005578"/>
    </source>
</evidence>
<dbReference type="PANTHER" id="PTHR46229:SF2">
    <property type="entry name" value="BOLA-LIKE PROTEIN 1"/>
    <property type="match status" value="1"/>
</dbReference>
<dbReference type="eggNOG" id="COG5007">
    <property type="taxonomic scope" value="Bacteria"/>
</dbReference>
<dbReference type="GO" id="GO:0005829">
    <property type="term" value="C:cytosol"/>
    <property type="evidence" value="ECO:0007669"/>
    <property type="project" value="TreeGrafter"/>
</dbReference>
<keyword evidence="3" id="KW-0131">Cell cycle</keyword>
<dbReference type="HOGENOM" id="CLU_109462_4_2_6"/>
<reference evidence="3 4" key="1">
    <citation type="journal article" date="2009" name="J. Bacteriol.">
        <title>Draft genome sequence of the extremely acidophilic bacterium Acidithiobacillus caldus ATCC 51756 reveals metabolic versatility in the genus Acidithiobacillus.</title>
        <authorList>
            <person name="Valdes J."/>
            <person name="Quatrini R."/>
            <person name="Hallberg K."/>
            <person name="Dopson M."/>
            <person name="Valenzuela P.D."/>
            <person name="Holmes D.S."/>
        </authorList>
    </citation>
    <scope>NUCLEOTIDE SEQUENCE [LARGE SCALE GENOMIC DNA]</scope>
    <source>
        <strain evidence="4">ATCC 51756 / DSM 8584 / KU</strain>
    </source>
</reference>
<dbReference type="RefSeq" id="WP_004870443.1">
    <property type="nucleotide sequence ID" value="NZ_CP005986.1"/>
</dbReference>
<dbReference type="KEGG" id="acz:Acaty_c0386"/>
<dbReference type="GeneID" id="92930403"/>
<evidence type="ECO:0000313" key="4">
    <source>
        <dbReference type="Proteomes" id="UP000005522"/>
    </source>
</evidence>
<dbReference type="InterPro" id="IPR036065">
    <property type="entry name" value="BolA-like_sf"/>
</dbReference>